<protein>
    <submittedName>
        <fullName evidence="1">Uncharacterized protein</fullName>
    </submittedName>
</protein>
<gene>
    <name evidence="1" type="ORF">ACFOZ9_01660</name>
</gene>
<organism evidence="1 2">
    <name type="scientific">Deinococcus navajonensis</name>
    <dbReference type="NCBI Taxonomy" id="309884"/>
    <lineage>
        <taxon>Bacteria</taxon>
        <taxon>Thermotogati</taxon>
        <taxon>Deinococcota</taxon>
        <taxon>Deinococci</taxon>
        <taxon>Deinococcales</taxon>
        <taxon>Deinococcaceae</taxon>
        <taxon>Deinococcus</taxon>
    </lineage>
</organism>
<evidence type="ECO:0000313" key="1">
    <source>
        <dbReference type="EMBL" id="MFC4424899.1"/>
    </source>
</evidence>
<reference evidence="2" key="1">
    <citation type="journal article" date="2019" name="Int. J. Syst. Evol. Microbiol.">
        <title>The Global Catalogue of Microorganisms (GCM) 10K type strain sequencing project: providing services to taxonomists for standard genome sequencing and annotation.</title>
        <authorList>
            <consortium name="The Broad Institute Genomics Platform"/>
            <consortium name="The Broad Institute Genome Sequencing Center for Infectious Disease"/>
            <person name="Wu L."/>
            <person name="Ma J."/>
        </authorList>
    </citation>
    <scope>NUCLEOTIDE SEQUENCE [LARGE SCALE GENOMIC DNA]</scope>
    <source>
        <strain evidence="2">CCUG 56029</strain>
    </source>
</reference>
<comment type="caution">
    <text evidence="1">The sequence shown here is derived from an EMBL/GenBank/DDBJ whole genome shotgun (WGS) entry which is preliminary data.</text>
</comment>
<keyword evidence="2" id="KW-1185">Reference proteome</keyword>
<dbReference type="Proteomes" id="UP001595998">
    <property type="component" value="Unassembled WGS sequence"/>
</dbReference>
<proteinExistence type="predicted"/>
<sequence>MNTAFSSFRSGLTGGSDSHELVACMLGRVAHANTLELQTVIDLLTQHHDLCKGNLYDLRRMSIRLGVSTRSLLRMFRSYPNNEWEAVKTASHSSCNPSSMALWI</sequence>
<accession>A0ABV8XH33</accession>
<dbReference type="EMBL" id="JBHSEH010000004">
    <property type="protein sequence ID" value="MFC4424899.1"/>
    <property type="molecule type" value="Genomic_DNA"/>
</dbReference>
<evidence type="ECO:0000313" key="2">
    <source>
        <dbReference type="Proteomes" id="UP001595998"/>
    </source>
</evidence>
<dbReference type="RefSeq" id="WP_380036520.1">
    <property type="nucleotide sequence ID" value="NZ_JBHSEH010000004.1"/>
</dbReference>
<name>A0ABV8XH33_9DEIO</name>